<gene>
    <name evidence="1" type="ORF">COW97_03705</name>
</gene>
<protein>
    <recommendedName>
        <fullName evidence="3">Polymerase nucleotidyl transferase domain-containing protein</fullName>
    </recommendedName>
</protein>
<reference evidence="1 2" key="1">
    <citation type="submission" date="2017-09" db="EMBL/GenBank/DDBJ databases">
        <title>Depth-based differentiation of microbial function through sediment-hosted aquifers and enrichment of novel symbionts in the deep terrestrial subsurface.</title>
        <authorList>
            <person name="Probst A.J."/>
            <person name="Ladd B."/>
            <person name="Jarett J.K."/>
            <person name="Geller-Mcgrath D.E."/>
            <person name="Sieber C.M."/>
            <person name="Emerson J.B."/>
            <person name="Anantharaman K."/>
            <person name="Thomas B.C."/>
            <person name="Malmstrom R."/>
            <person name="Stieglmeier M."/>
            <person name="Klingl A."/>
            <person name="Woyke T."/>
            <person name="Ryan C.M."/>
            <person name="Banfield J.F."/>
        </authorList>
    </citation>
    <scope>NUCLEOTIDE SEQUENCE [LARGE SCALE GENOMIC DNA]</scope>
    <source>
        <strain evidence="1">CG22_combo_CG10-13_8_21_14_all_34_12</strain>
    </source>
</reference>
<organism evidence="1 2">
    <name type="scientific">Candidatus Roizmanbacteria bacterium CG22_combo_CG10-13_8_21_14_all_34_12</name>
    <dbReference type="NCBI Taxonomy" id="1974860"/>
    <lineage>
        <taxon>Bacteria</taxon>
        <taxon>Candidatus Roizmaniibacteriota</taxon>
    </lineage>
</organism>
<feature type="non-terminal residue" evidence="1">
    <location>
        <position position="107"/>
    </location>
</feature>
<evidence type="ECO:0000313" key="2">
    <source>
        <dbReference type="Proteomes" id="UP000229699"/>
    </source>
</evidence>
<accession>A0A2H0BZW5</accession>
<dbReference type="EMBL" id="PCTC01000079">
    <property type="protein sequence ID" value="PIP63217.1"/>
    <property type="molecule type" value="Genomic_DNA"/>
</dbReference>
<proteinExistence type="predicted"/>
<name>A0A2H0BZW5_9BACT</name>
<dbReference type="Proteomes" id="UP000229699">
    <property type="component" value="Unassembled WGS sequence"/>
</dbReference>
<dbReference type="AlphaFoldDB" id="A0A2H0BZW5"/>
<comment type="caution">
    <text evidence="1">The sequence shown here is derived from an EMBL/GenBank/DDBJ whole genome shotgun (WGS) entry which is preliminary data.</text>
</comment>
<sequence>MEKKIISVLKYFSFFAYKPTLEEIHTFLPVKIDKNKLKYTPPQYSIRKIKDQKSKIKNSKKKLNSWRFRTYIKLISLFPQIKLVGLSGSISMMNAKEDDDIDLFIIT</sequence>
<evidence type="ECO:0000313" key="1">
    <source>
        <dbReference type="EMBL" id="PIP63217.1"/>
    </source>
</evidence>
<evidence type="ECO:0008006" key="3">
    <source>
        <dbReference type="Google" id="ProtNLM"/>
    </source>
</evidence>